<dbReference type="PROSITE" id="PS00501">
    <property type="entry name" value="SPASE_I_1"/>
    <property type="match status" value="1"/>
</dbReference>
<dbReference type="InterPro" id="IPR000608">
    <property type="entry name" value="UBC"/>
</dbReference>
<evidence type="ECO:0000313" key="20">
    <source>
        <dbReference type="EMBL" id="PLB38486.1"/>
    </source>
</evidence>
<comment type="subcellular location">
    <subcellularLocation>
        <location evidence="2">Endoplasmic reticulum membrane</location>
        <topology evidence="2">Single-pass type II membrane protein</topology>
    </subcellularLocation>
</comment>
<gene>
    <name evidence="20" type="ORF">BDW47DRAFT_117231</name>
</gene>
<dbReference type="RefSeq" id="XP_024672498.1">
    <property type="nucleotide sequence ID" value="XM_024815050.1"/>
</dbReference>
<dbReference type="InterPro" id="IPR016135">
    <property type="entry name" value="UBQ-conjugating_enzyme/RWD"/>
</dbReference>
<dbReference type="GO" id="GO:0005787">
    <property type="term" value="C:signal peptidase complex"/>
    <property type="evidence" value="ECO:0007669"/>
    <property type="project" value="TreeGrafter"/>
</dbReference>
<evidence type="ECO:0000259" key="19">
    <source>
        <dbReference type="PROSITE" id="PS50127"/>
    </source>
</evidence>
<evidence type="ECO:0000256" key="4">
    <source>
        <dbReference type="ARBA" id="ARBA00019685"/>
    </source>
</evidence>
<proteinExistence type="inferred from homology"/>
<keyword evidence="6" id="KW-0808">Transferase</keyword>
<dbReference type="GO" id="GO:0004252">
    <property type="term" value="F:serine-type endopeptidase activity"/>
    <property type="evidence" value="ECO:0007669"/>
    <property type="project" value="InterPro"/>
</dbReference>
<evidence type="ECO:0000256" key="10">
    <source>
        <dbReference type="ARBA" id="ARBA00022801"/>
    </source>
</evidence>
<accession>A0A2I2FCX5</accession>
<dbReference type="CDD" id="cd06530">
    <property type="entry name" value="S26_SPase_I"/>
    <property type="match status" value="1"/>
</dbReference>
<evidence type="ECO:0000256" key="6">
    <source>
        <dbReference type="ARBA" id="ARBA00022679"/>
    </source>
</evidence>
<comment type="catalytic activity">
    <reaction evidence="1 18">
        <text>Cleavage of hydrophobic, N-terminal signal or leader sequences from secreted and periplasmic proteins.</text>
        <dbReference type="EC" id="3.4.21.89"/>
    </reaction>
</comment>
<evidence type="ECO:0000256" key="15">
    <source>
        <dbReference type="ARBA" id="ARBA00023136"/>
    </source>
</evidence>
<evidence type="ECO:0000256" key="14">
    <source>
        <dbReference type="ARBA" id="ARBA00022989"/>
    </source>
</evidence>
<dbReference type="FunFam" id="3.10.110.10:FF:000060">
    <property type="entry name" value="Ubiquitin conjugating enzyme (UbcB)"/>
    <property type="match status" value="1"/>
</dbReference>
<sequence length="323" mass="36071">MLSGLSSNLTSARQTLTQVLNFALVLSTAFMLWKGLSIATASSSPIVVVLSGSMEPAFQRGDLLFLWNRSPRAELGEVVVYNVKGKDIPIVHRVVRTFPEVDSKTKRVVEPSDSSAPSNDMLLTKGDNNIADDTELYARGQDYLDRREDIVGSVRGYIPSVGYVTIMLSEHPCQKRIAKELAELVESPPEGIKVELADESDLYQWNVYMEGPEGSSFQNGNFLVKLKLPTEYPFKPPAVSFGTKIYHPNVTNDDKGSMCLGMLRPDEWKPSSKIAAVLQFARQLLVEPMPDDAVEGRIAEQYKNDRARYDELAKEWTRKYAMA</sequence>
<keyword evidence="8" id="KW-0547">Nucleotide-binding</keyword>
<protein>
    <recommendedName>
        <fullName evidence="4 18">Signal peptidase complex catalytic subunit SEC11</fullName>
        <ecNumber evidence="18">3.4.21.89</ecNumber>
    </recommendedName>
</protein>
<evidence type="ECO:0000256" key="7">
    <source>
        <dbReference type="ARBA" id="ARBA00022692"/>
    </source>
</evidence>
<keyword evidence="21" id="KW-1185">Reference proteome</keyword>
<keyword evidence="9" id="KW-0833">Ubl conjugation pathway</keyword>
<dbReference type="AlphaFoldDB" id="A0A2I2FCX5"/>
<dbReference type="SMART" id="SM00212">
    <property type="entry name" value="UBCc"/>
    <property type="match status" value="1"/>
</dbReference>
<evidence type="ECO:0000256" key="1">
    <source>
        <dbReference type="ARBA" id="ARBA00000677"/>
    </source>
</evidence>
<dbReference type="Proteomes" id="UP000234585">
    <property type="component" value="Unassembled WGS sequence"/>
</dbReference>
<comment type="subunit">
    <text evidence="17">Component of the signal peptidase complex (SPC) composed of a catalytic subunit SEC11 and three accessory subunits SPC1, SPC2 and SPC3. The complex induces a local thinning of the ER membrane which is used to measure the length of the signal peptide (SP) h-region of protein substrates. This ensures the selectivity of the complex towards h-regions shorter than 18-20 amino acids. SPC associates with the translocon complex.</text>
</comment>
<evidence type="ECO:0000256" key="3">
    <source>
        <dbReference type="ARBA" id="ARBA00011035"/>
    </source>
</evidence>
<comment type="similarity">
    <text evidence="3 18">Belongs to the peptidase S26B family.</text>
</comment>
<dbReference type="Gene3D" id="3.10.110.10">
    <property type="entry name" value="Ubiquitin Conjugating Enzyme"/>
    <property type="match status" value="1"/>
</dbReference>
<keyword evidence="5 18" id="KW-0645">Protease</keyword>
<name>A0A2I2FCX5_ASPCN</name>
<dbReference type="SUPFAM" id="SSF54495">
    <property type="entry name" value="UBC-like"/>
    <property type="match status" value="1"/>
</dbReference>
<comment type="function">
    <text evidence="16">Catalytic component of the signal peptidase complex (SPC) which catalyzes the cleavage of N-terminal signal sequences from nascent proteins as they are translocated into the lumen of the endoplasmic reticulum. Specifically cleaves N-terminal signal peptides that contain a hydrophobic alpha-helix (h-region) shorter than 18-20 amino acids.</text>
</comment>
<evidence type="ECO:0000256" key="16">
    <source>
        <dbReference type="ARBA" id="ARBA00045533"/>
    </source>
</evidence>
<evidence type="ECO:0000256" key="2">
    <source>
        <dbReference type="ARBA" id="ARBA00004648"/>
    </source>
</evidence>
<dbReference type="STRING" id="41067.A0A2I2FCX5"/>
<evidence type="ECO:0000256" key="8">
    <source>
        <dbReference type="ARBA" id="ARBA00022741"/>
    </source>
</evidence>
<dbReference type="InterPro" id="IPR001733">
    <property type="entry name" value="Peptidase_S26B"/>
</dbReference>
<dbReference type="PANTHER" id="PTHR10806:SF6">
    <property type="entry name" value="SIGNAL PEPTIDASE COMPLEX CATALYTIC SUBUNIT SEC11"/>
    <property type="match status" value="1"/>
</dbReference>
<keyword evidence="13" id="KW-0735">Signal-anchor</keyword>
<dbReference type="GO" id="GO:0016740">
    <property type="term" value="F:transferase activity"/>
    <property type="evidence" value="ECO:0007669"/>
    <property type="project" value="UniProtKB-KW"/>
</dbReference>
<dbReference type="EMBL" id="KZ559135">
    <property type="protein sequence ID" value="PLB38486.1"/>
    <property type="molecule type" value="Genomic_DNA"/>
</dbReference>
<evidence type="ECO:0000256" key="9">
    <source>
        <dbReference type="ARBA" id="ARBA00022786"/>
    </source>
</evidence>
<keyword evidence="11 18" id="KW-0256">Endoplasmic reticulum</keyword>
<dbReference type="PRINTS" id="PR00728">
    <property type="entry name" value="SIGNALPTASE"/>
</dbReference>
<dbReference type="PROSITE" id="PS50127">
    <property type="entry name" value="UBC_2"/>
    <property type="match status" value="1"/>
</dbReference>
<keyword evidence="12" id="KW-0067">ATP-binding</keyword>
<dbReference type="OrthoDB" id="9978460at2759"/>
<organism evidence="20 21">
    <name type="scientific">Aspergillus candidus</name>
    <dbReference type="NCBI Taxonomy" id="41067"/>
    <lineage>
        <taxon>Eukaryota</taxon>
        <taxon>Fungi</taxon>
        <taxon>Dikarya</taxon>
        <taxon>Ascomycota</taxon>
        <taxon>Pezizomycotina</taxon>
        <taxon>Eurotiomycetes</taxon>
        <taxon>Eurotiomycetidae</taxon>
        <taxon>Eurotiales</taxon>
        <taxon>Aspergillaceae</taxon>
        <taxon>Aspergillus</taxon>
        <taxon>Aspergillus subgen. Circumdati</taxon>
    </lineage>
</organism>
<dbReference type="SUPFAM" id="SSF51306">
    <property type="entry name" value="LexA/Signal peptidase"/>
    <property type="match status" value="1"/>
</dbReference>
<keyword evidence="7" id="KW-0812">Transmembrane</keyword>
<evidence type="ECO:0000256" key="13">
    <source>
        <dbReference type="ARBA" id="ARBA00022968"/>
    </source>
</evidence>
<dbReference type="EC" id="3.4.21.89" evidence="18"/>
<dbReference type="GO" id="GO:0009003">
    <property type="term" value="F:signal peptidase activity"/>
    <property type="evidence" value="ECO:0007669"/>
    <property type="project" value="UniProtKB-EC"/>
</dbReference>
<feature type="domain" description="UBC core" evidence="19">
    <location>
        <begin position="172"/>
        <end position="322"/>
    </location>
</feature>
<dbReference type="GO" id="GO:0005524">
    <property type="term" value="F:ATP binding"/>
    <property type="evidence" value="ECO:0007669"/>
    <property type="project" value="UniProtKB-KW"/>
</dbReference>
<dbReference type="InterPro" id="IPR019756">
    <property type="entry name" value="Pept_S26A_signal_pept_1_Ser-AS"/>
</dbReference>
<evidence type="ECO:0000256" key="11">
    <source>
        <dbReference type="ARBA" id="ARBA00022824"/>
    </source>
</evidence>
<dbReference type="PANTHER" id="PTHR10806">
    <property type="entry name" value="SIGNAL PEPTIDASE COMPLEX CATALYTIC SUBUNIT SEC11"/>
    <property type="match status" value="1"/>
</dbReference>
<evidence type="ECO:0000256" key="18">
    <source>
        <dbReference type="RuleBase" id="RU362047"/>
    </source>
</evidence>
<dbReference type="Pfam" id="PF00179">
    <property type="entry name" value="UQ_con"/>
    <property type="match status" value="1"/>
</dbReference>
<dbReference type="InterPro" id="IPR019533">
    <property type="entry name" value="Peptidase_S26"/>
</dbReference>
<dbReference type="GO" id="GO:0006465">
    <property type="term" value="P:signal peptide processing"/>
    <property type="evidence" value="ECO:0007669"/>
    <property type="project" value="UniProtKB-UniRule"/>
</dbReference>
<evidence type="ECO:0000256" key="12">
    <source>
        <dbReference type="ARBA" id="ARBA00022840"/>
    </source>
</evidence>
<evidence type="ECO:0000313" key="21">
    <source>
        <dbReference type="Proteomes" id="UP000234585"/>
    </source>
</evidence>
<evidence type="ECO:0000256" key="5">
    <source>
        <dbReference type="ARBA" id="ARBA00022670"/>
    </source>
</evidence>
<keyword evidence="14" id="KW-1133">Transmembrane helix</keyword>
<keyword evidence="15" id="KW-0472">Membrane</keyword>
<dbReference type="InterPro" id="IPR036286">
    <property type="entry name" value="LexA/Signal_pep-like_sf"/>
</dbReference>
<evidence type="ECO:0000256" key="17">
    <source>
        <dbReference type="ARBA" id="ARBA00047037"/>
    </source>
</evidence>
<keyword evidence="10 18" id="KW-0378">Hydrolase</keyword>
<reference evidence="20 21" key="1">
    <citation type="submission" date="2017-12" db="EMBL/GenBank/DDBJ databases">
        <authorList>
            <consortium name="DOE Joint Genome Institute"/>
            <person name="Haridas S."/>
            <person name="Kjaerbolling I."/>
            <person name="Vesth T.C."/>
            <person name="Frisvad J.C."/>
            <person name="Nybo J.L."/>
            <person name="Theobald S."/>
            <person name="Kuo A."/>
            <person name="Bowyer P."/>
            <person name="Matsuda Y."/>
            <person name="Mondo S."/>
            <person name="Lyhne E.K."/>
            <person name="Kogle M.E."/>
            <person name="Clum A."/>
            <person name="Lipzen A."/>
            <person name="Salamov A."/>
            <person name="Ngan C.Y."/>
            <person name="Daum C."/>
            <person name="Chiniquy J."/>
            <person name="Barry K."/>
            <person name="LaButti K."/>
            <person name="Simmons B.A."/>
            <person name="Magnuson J.K."/>
            <person name="Mortensen U.H."/>
            <person name="Larsen T.O."/>
            <person name="Grigoriev I.V."/>
            <person name="Baker S.E."/>
            <person name="Andersen M.R."/>
            <person name="Nordberg H.P."/>
            <person name="Cantor M.N."/>
            <person name="Hua S.X."/>
        </authorList>
    </citation>
    <scope>NUCLEOTIDE SEQUENCE [LARGE SCALE GENOMIC DNA]</scope>
    <source>
        <strain evidence="20 21">CBS 102.13</strain>
    </source>
</reference>
<dbReference type="NCBIfam" id="TIGR02228">
    <property type="entry name" value="sigpep_I_arch"/>
    <property type="match status" value="1"/>
</dbReference>
<dbReference type="GeneID" id="36522210"/>